<evidence type="ECO:0000259" key="1">
    <source>
        <dbReference type="Pfam" id="PF25545"/>
    </source>
</evidence>
<dbReference type="OrthoDB" id="5372703at2759"/>
<feature type="non-terminal residue" evidence="2">
    <location>
        <position position="156"/>
    </location>
</feature>
<feature type="non-terminal residue" evidence="2">
    <location>
        <position position="1"/>
    </location>
</feature>
<reference evidence="2" key="1">
    <citation type="journal article" date="2020" name="Stud. Mycol.">
        <title>101 Dothideomycetes genomes: a test case for predicting lifestyles and emergence of pathogens.</title>
        <authorList>
            <person name="Haridas S."/>
            <person name="Albert R."/>
            <person name="Binder M."/>
            <person name="Bloem J."/>
            <person name="Labutti K."/>
            <person name="Salamov A."/>
            <person name="Andreopoulos B."/>
            <person name="Baker S."/>
            <person name="Barry K."/>
            <person name="Bills G."/>
            <person name="Bluhm B."/>
            <person name="Cannon C."/>
            <person name="Castanera R."/>
            <person name="Culley D."/>
            <person name="Daum C."/>
            <person name="Ezra D."/>
            <person name="Gonzalez J."/>
            <person name="Henrissat B."/>
            <person name="Kuo A."/>
            <person name="Liang C."/>
            <person name="Lipzen A."/>
            <person name="Lutzoni F."/>
            <person name="Magnuson J."/>
            <person name="Mondo S."/>
            <person name="Nolan M."/>
            <person name="Ohm R."/>
            <person name="Pangilinan J."/>
            <person name="Park H.-J."/>
            <person name="Ramirez L."/>
            <person name="Alfaro M."/>
            <person name="Sun H."/>
            <person name="Tritt A."/>
            <person name="Yoshinaga Y."/>
            <person name="Zwiers L.-H."/>
            <person name="Turgeon B."/>
            <person name="Goodwin S."/>
            <person name="Spatafora J."/>
            <person name="Crous P."/>
            <person name="Grigoriev I."/>
        </authorList>
    </citation>
    <scope>NUCLEOTIDE SEQUENCE</scope>
    <source>
        <strain evidence="2">CBS 107.79</strain>
    </source>
</reference>
<gene>
    <name evidence="2" type="ORF">BU23DRAFT_408774</name>
</gene>
<accession>A0A6A5VT72</accession>
<protein>
    <recommendedName>
        <fullName evidence="1">DUF7924 domain-containing protein</fullName>
    </recommendedName>
</protein>
<feature type="domain" description="DUF7924" evidence="1">
    <location>
        <begin position="5"/>
        <end position="134"/>
    </location>
</feature>
<organism evidence="2 3">
    <name type="scientific">Bimuria novae-zelandiae CBS 107.79</name>
    <dbReference type="NCBI Taxonomy" id="1447943"/>
    <lineage>
        <taxon>Eukaryota</taxon>
        <taxon>Fungi</taxon>
        <taxon>Dikarya</taxon>
        <taxon>Ascomycota</taxon>
        <taxon>Pezizomycotina</taxon>
        <taxon>Dothideomycetes</taxon>
        <taxon>Pleosporomycetidae</taxon>
        <taxon>Pleosporales</taxon>
        <taxon>Massarineae</taxon>
        <taxon>Didymosphaeriaceae</taxon>
        <taxon>Bimuria</taxon>
    </lineage>
</organism>
<name>A0A6A5VT72_9PLEO</name>
<dbReference type="AlphaFoldDB" id="A0A6A5VT72"/>
<dbReference type="EMBL" id="ML976657">
    <property type="protein sequence ID" value="KAF1979938.1"/>
    <property type="molecule type" value="Genomic_DNA"/>
</dbReference>
<dbReference type="InterPro" id="IPR057684">
    <property type="entry name" value="DUF7924"/>
</dbReference>
<dbReference type="Proteomes" id="UP000800036">
    <property type="component" value="Unassembled WGS sequence"/>
</dbReference>
<evidence type="ECO:0000313" key="2">
    <source>
        <dbReference type="EMBL" id="KAF1979938.1"/>
    </source>
</evidence>
<dbReference type="Pfam" id="PF25545">
    <property type="entry name" value="DUF7924"/>
    <property type="match status" value="1"/>
</dbReference>
<evidence type="ECO:0000313" key="3">
    <source>
        <dbReference type="Proteomes" id="UP000800036"/>
    </source>
</evidence>
<proteinExistence type="predicted"/>
<sequence>PESLSTPKPDICVGLAHEWFPTNHQSTLNYLKTDPHTSAMGLHFPFLIFEAKGNAGLFGAQNQAAVGAACMLRILDLIRCGEDTVVWSVTTEGPIHELWAHYRDRKKRYQSVHMNLWRMTKMEHAKAFVEAMAKIMIWGSRVFAKRVLHAVDGVRQ</sequence>
<keyword evidence="3" id="KW-1185">Reference proteome</keyword>